<protein>
    <recommendedName>
        <fullName evidence="1">AbiEi antitoxin N-terminal domain-containing protein</fullName>
    </recommendedName>
</protein>
<keyword evidence="3" id="KW-1185">Reference proteome</keyword>
<evidence type="ECO:0000313" key="3">
    <source>
        <dbReference type="Proteomes" id="UP000076038"/>
    </source>
</evidence>
<sequence length="364" mass="40131">MEHGRGDGRELQVLIDTQWGLFTQSQVTKLGYSRNRVRKLVDSGAWIVVLRGVYSIFTGPLTRDRILMAALLYGGGHAMLSHRSAAEEWGLRRPDPDSAVHVTVPYGKSACNQRPTLRSVPRAGTRLVAGIGLSLHPGVVVHRSRAHRHIGVPGDMPRTTLVDTALDLAVSEPTPRQAFHSLVSSVTQRRIRLTDVREQIAVRRPYRYLTALTEAVDLLANGVQSVLELEYATNVEEAHGLPAAERQSEIKVDGRTLYEDVVYRVGSRTLTVRLDGRRFHSMQEVAFRDRRRDNASELAGRARLVFGYEEVSSDPCGVAGDVAQVLRREGWEGELTSCALCAPPGTQNAHDTDLVLAIDVGHNG</sequence>
<gene>
    <name evidence="2" type="ORF">A3Q41_03489</name>
</gene>
<proteinExistence type="predicted"/>
<organism evidence="2 3">
    <name type="scientific">Rhodococcoides fascians</name>
    <name type="common">Rhodococcus fascians</name>
    <dbReference type="NCBI Taxonomy" id="1828"/>
    <lineage>
        <taxon>Bacteria</taxon>
        <taxon>Bacillati</taxon>
        <taxon>Actinomycetota</taxon>
        <taxon>Actinomycetes</taxon>
        <taxon>Mycobacteriales</taxon>
        <taxon>Nocardiaceae</taxon>
        <taxon>Rhodococcoides</taxon>
    </lineage>
</organism>
<dbReference type="PATRIC" id="fig|1653479.3.peg.3539"/>
<dbReference type="InterPro" id="IPR025159">
    <property type="entry name" value="AbiEi_N"/>
</dbReference>
<dbReference type="OrthoDB" id="5146042at2"/>
<reference evidence="3" key="2">
    <citation type="submission" date="2016-04" db="EMBL/GenBank/DDBJ databases">
        <title>Complete Genome and Plasmid Sequences for Rhodococcus fascians D188 and Draft Sequences for Rhodococcus spp. Isolates PBTS 1 and PBTS 2.</title>
        <authorList>
            <person name="Stamer R."/>
            <person name="Vereecke D."/>
            <person name="Zhang Y."/>
            <person name="Schilkey F."/>
            <person name="Devitt N."/>
            <person name="Randall J."/>
        </authorList>
    </citation>
    <scope>NUCLEOTIDE SEQUENCE [LARGE SCALE GENOMIC DNA]</scope>
    <source>
        <strain evidence="3">PBTS2</strain>
    </source>
</reference>
<evidence type="ECO:0000259" key="1">
    <source>
        <dbReference type="Pfam" id="PF13338"/>
    </source>
</evidence>
<name>A0A143QQW2_RHOFA</name>
<dbReference type="AlphaFoldDB" id="A0A143QQW2"/>
<evidence type="ECO:0000313" key="2">
    <source>
        <dbReference type="EMBL" id="AMY24777.1"/>
    </source>
</evidence>
<feature type="domain" description="AbiEi antitoxin N-terminal" evidence="1">
    <location>
        <begin position="14"/>
        <end position="55"/>
    </location>
</feature>
<accession>A0A143QQW2</accession>
<dbReference type="EMBL" id="CP015220">
    <property type="protein sequence ID" value="AMY24777.1"/>
    <property type="molecule type" value="Genomic_DNA"/>
</dbReference>
<dbReference type="Pfam" id="PF13338">
    <property type="entry name" value="AbiEi_4"/>
    <property type="match status" value="1"/>
</dbReference>
<dbReference type="Proteomes" id="UP000076038">
    <property type="component" value="Chromosome"/>
</dbReference>
<reference evidence="2 3" key="1">
    <citation type="journal article" date="2016" name="Genome Announc.">
        <title>Complete Genome and Plasmid Sequences for Rhodococcus fascians D188 and Draft Sequences for Rhodococcus Isolates PBTS 1 and PBTS 2.</title>
        <authorList>
            <person name="Stamler R.A."/>
            <person name="Vereecke D."/>
            <person name="Zhang Y."/>
            <person name="Schilkey F."/>
            <person name="Devitt N."/>
            <person name="Randall J.J."/>
        </authorList>
    </citation>
    <scope>NUCLEOTIDE SEQUENCE [LARGE SCALE GENOMIC DNA]</scope>
    <source>
        <strain evidence="2 3">PBTS2</strain>
    </source>
</reference>
<dbReference type="RefSeq" id="WP_032387198.1">
    <property type="nucleotide sequence ID" value="NZ_CAKKLU010000013.1"/>
</dbReference>
<dbReference type="KEGG" id="rhs:A3Q41_03489"/>